<dbReference type="AlphaFoldDB" id="A0A4U5NV75"/>
<name>A0A4U5NV75_STECR</name>
<feature type="transmembrane region" description="Helical" evidence="1">
    <location>
        <begin position="24"/>
        <end position="47"/>
    </location>
</feature>
<accession>A0A4U5NV75</accession>
<evidence type="ECO:0000313" key="3">
    <source>
        <dbReference type="Proteomes" id="UP000298663"/>
    </source>
</evidence>
<organism evidence="2 3">
    <name type="scientific">Steinernema carpocapsae</name>
    <name type="common">Entomopathogenic nematode</name>
    <dbReference type="NCBI Taxonomy" id="34508"/>
    <lineage>
        <taxon>Eukaryota</taxon>
        <taxon>Metazoa</taxon>
        <taxon>Ecdysozoa</taxon>
        <taxon>Nematoda</taxon>
        <taxon>Chromadorea</taxon>
        <taxon>Rhabditida</taxon>
        <taxon>Tylenchina</taxon>
        <taxon>Panagrolaimomorpha</taxon>
        <taxon>Strongyloidoidea</taxon>
        <taxon>Steinernematidae</taxon>
        <taxon>Steinernema</taxon>
    </lineage>
</organism>
<keyword evidence="1" id="KW-0812">Transmembrane</keyword>
<dbReference type="EMBL" id="AZBU02000003">
    <property type="protein sequence ID" value="TKR87114.1"/>
    <property type="molecule type" value="Genomic_DNA"/>
</dbReference>
<evidence type="ECO:0000313" key="2">
    <source>
        <dbReference type="EMBL" id="TKR87114.1"/>
    </source>
</evidence>
<dbReference type="Proteomes" id="UP000298663">
    <property type="component" value="Unassembled WGS sequence"/>
</dbReference>
<reference evidence="2 3" key="2">
    <citation type="journal article" date="2019" name="G3 (Bethesda)">
        <title>Hybrid Assembly of the Genome of the Entomopathogenic Nematode Steinernema carpocapsae Identifies the X-Chromosome.</title>
        <authorList>
            <person name="Serra L."/>
            <person name="Macchietto M."/>
            <person name="Macias-Munoz A."/>
            <person name="McGill C.J."/>
            <person name="Rodriguez I.M."/>
            <person name="Rodriguez B."/>
            <person name="Murad R."/>
            <person name="Mortazavi A."/>
        </authorList>
    </citation>
    <scope>NUCLEOTIDE SEQUENCE [LARGE SCALE GENOMIC DNA]</scope>
    <source>
        <strain evidence="2 3">ALL</strain>
    </source>
</reference>
<keyword evidence="1" id="KW-0472">Membrane</keyword>
<keyword evidence="1" id="KW-1133">Transmembrane helix</keyword>
<protein>
    <submittedName>
        <fullName evidence="2">Uncharacterized protein</fullName>
    </submittedName>
</protein>
<gene>
    <name evidence="2" type="ORF">L596_011571</name>
</gene>
<reference evidence="2 3" key="1">
    <citation type="journal article" date="2015" name="Genome Biol.">
        <title>Comparative genomics of Steinernema reveals deeply conserved gene regulatory networks.</title>
        <authorList>
            <person name="Dillman A.R."/>
            <person name="Macchietto M."/>
            <person name="Porter C.F."/>
            <person name="Rogers A."/>
            <person name="Williams B."/>
            <person name="Antoshechkin I."/>
            <person name="Lee M.M."/>
            <person name="Goodwin Z."/>
            <person name="Lu X."/>
            <person name="Lewis E.E."/>
            <person name="Goodrich-Blair H."/>
            <person name="Stock S.P."/>
            <person name="Adams B.J."/>
            <person name="Sternberg P.W."/>
            <person name="Mortazavi A."/>
        </authorList>
    </citation>
    <scope>NUCLEOTIDE SEQUENCE [LARGE SCALE GENOMIC DNA]</scope>
    <source>
        <strain evidence="2 3">ALL</strain>
    </source>
</reference>
<proteinExistence type="predicted"/>
<comment type="caution">
    <text evidence="2">The sequence shown here is derived from an EMBL/GenBank/DDBJ whole genome shotgun (WGS) entry which is preliminary data.</text>
</comment>
<evidence type="ECO:0000256" key="1">
    <source>
        <dbReference type="SAM" id="Phobius"/>
    </source>
</evidence>
<keyword evidence="3" id="KW-1185">Reference proteome</keyword>
<sequence length="66" mass="7533">MSGIQLSTPDFTELKPIFCAFLCAFQYFCFNFNVICIVCTMSFLFPATDITKNCRNRTGQCKVMVI</sequence>